<dbReference type="PIRSF" id="PIRSF016516">
    <property type="entry name" value="Allantoicase"/>
    <property type="match status" value="1"/>
</dbReference>
<keyword evidence="4" id="KW-1185">Reference proteome</keyword>
<dbReference type="InterPro" id="IPR008979">
    <property type="entry name" value="Galactose-bd-like_sf"/>
</dbReference>
<feature type="domain" description="Allantoicase" evidence="2">
    <location>
        <begin position="28"/>
        <end position="174"/>
    </location>
</feature>
<dbReference type="InterPro" id="IPR015908">
    <property type="entry name" value="Allantoicase_dom"/>
</dbReference>
<dbReference type="EMBL" id="JAEPRB010000037">
    <property type="protein sequence ID" value="KAG2224796.1"/>
    <property type="molecule type" value="Genomic_DNA"/>
</dbReference>
<sequence>MTYQRIPYEDLANSPLAKLTDIASSALGSEIIEVTDEFFAPASNMINPLPPVHAPGKFVSTGAWMDGWETKRHNQDYDRCIIKLGFAGTLRGFDIDTSYFTGNQAPAASVDGCFCPSGKLEDCKWVEILPKESLPPSSHNVFVLDKETTENYTHLRVNNYPDGGIARFRAYGNITPIFPEDKDTVLDLAFVGNGGRSVFCTNEHYTPANHLLLPGRGSHMGHGWETKRSRIPGYKDYAIFKLGAKGHLVKAVIDTSHYKGNYPHKIILEGTESQQEIPEETAVWTSLIEPSSVGAHGLYYYDLPSTDKAFTHARFTIVPDGGAKRLRLYGVREGGKLPLLPLANPQFEKFDDEVNGNGN</sequence>
<reference evidence="3 4" key="1">
    <citation type="submission" date="2020-12" db="EMBL/GenBank/DDBJ databases">
        <title>Metabolic potential, ecology and presence of endohyphal bacteria is reflected in genomic diversity of Mucoromycotina.</title>
        <authorList>
            <person name="Muszewska A."/>
            <person name="Okrasinska A."/>
            <person name="Steczkiewicz K."/>
            <person name="Drgas O."/>
            <person name="Orlowska M."/>
            <person name="Perlinska-Lenart U."/>
            <person name="Aleksandrzak-Piekarczyk T."/>
            <person name="Szatraj K."/>
            <person name="Zielenkiewicz U."/>
            <person name="Pilsyk S."/>
            <person name="Malc E."/>
            <person name="Mieczkowski P."/>
            <person name="Kruszewska J.S."/>
            <person name="Biernat P."/>
            <person name="Pawlowska J."/>
        </authorList>
    </citation>
    <scope>NUCLEOTIDE SEQUENCE [LARGE SCALE GENOMIC DNA]</scope>
    <source>
        <strain evidence="3 4">CBS 142.35</strain>
    </source>
</reference>
<organism evidence="3 4">
    <name type="scientific">Circinella minor</name>
    <dbReference type="NCBI Taxonomy" id="1195481"/>
    <lineage>
        <taxon>Eukaryota</taxon>
        <taxon>Fungi</taxon>
        <taxon>Fungi incertae sedis</taxon>
        <taxon>Mucoromycota</taxon>
        <taxon>Mucoromycotina</taxon>
        <taxon>Mucoromycetes</taxon>
        <taxon>Mucorales</taxon>
        <taxon>Lichtheimiaceae</taxon>
        <taxon>Circinella</taxon>
    </lineage>
</organism>
<dbReference type="SUPFAM" id="SSF49785">
    <property type="entry name" value="Galactose-binding domain-like"/>
    <property type="match status" value="2"/>
</dbReference>
<evidence type="ECO:0000256" key="1">
    <source>
        <dbReference type="ARBA" id="ARBA00009242"/>
    </source>
</evidence>
<dbReference type="InterPro" id="IPR005164">
    <property type="entry name" value="Allantoicase"/>
</dbReference>
<comment type="caution">
    <text evidence="3">The sequence shown here is derived from an EMBL/GenBank/DDBJ whole genome shotgun (WGS) entry which is preliminary data.</text>
</comment>
<accession>A0A8H7VJ61</accession>
<gene>
    <name evidence="3" type="ORF">INT45_005320</name>
</gene>
<dbReference type="Proteomes" id="UP000646827">
    <property type="component" value="Unassembled WGS sequence"/>
</dbReference>
<proteinExistence type="inferred from homology"/>
<dbReference type="GO" id="GO:0000256">
    <property type="term" value="P:allantoin catabolic process"/>
    <property type="evidence" value="ECO:0007669"/>
    <property type="project" value="InterPro"/>
</dbReference>
<name>A0A8H7VJ61_9FUNG</name>
<feature type="domain" description="Allantoicase" evidence="2">
    <location>
        <begin position="194"/>
        <end position="331"/>
    </location>
</feature>
<comment type="similarity">
    <text evidence="1">Belongs to the allantoicase family.</text>
</comment>
<dbReference type="NCBIfam" id="TIGR02961">
    <property type="entry name" value="allantoicase"/>
    <property type="match status" value="1"/>
</dbReference>
<dbReference type="OrthoDB" id="10266039at2759"/>
<protein>
    <recommendedName>
        <fullName evidence="2">Allantoicase domain-containing protein</fullName>
    </recommendedName>
</protein>
<dbReference type="PANTHER" id="PTHR12045:SF3">
    <property type="entry name" value="INACTIVE ALLANTOICASE-RELATED"/>
    <property type="match status" value="1"/>
</dbReference>
<dbReference type="Pfam" id="PF03561">
    <property type="entry name" value="Allantoicase"/>
    <property type="match status" value="2"/>
</dbReference>
<dbReference type="AlphaFoldDB" id="A0A8H7VJ61"/>
<evidence type="ECO:0000313" key="4">
    <source>
        <dbReference type="Proteomes" id="UP000646827"/>
    </source>
</evidence>
<dbReference type="PANTHER" id="PTHR12045">
    <property type="entry name" value="ALLANTOICASE"/>
    <property type="match status" value="1"/>
</dbReference>
<evidence type="ECO:0000259" key="2">
    <source>
        <dbReference type="Pfam" id="PF03561"/>
    </source>
</evidence>
<dbReference type="Gene3D" id="2.60.120.260">
    <property type="entry name" value="Galactose-binding domain-like"/>
    <property type="match status" value="2"/>
</dbReference>
<dbReference type="HAMAP" id="MF_00813">
    <property type="entry name" value="Allantoicase"/>
    <property type="match status" value="1"/>
</dbReference>
<evidence type="ECO:0000313" key="3">
    <source>
        <dbReference type="EMBL" id="KAG2224796.1"/>
    </source>
</evidence>
<dbReference type="GO" id="GO:0004037">
    <property type="term" value="F:allantoicase activity"/>
    <property type="evidence" value="ECO:0007669"/>
    <property type="project" value="InterPro"/>
</dbReference>